<feature type="signal peptide" evidence="1">
    <location>
        <begin position="1"/>
        <end position="20"/>
    </location>
</feature>
<reference evidence="3" key="1">
    <citation type="journal article" date="2019" name="Int. J. Syst. Evol. Microbiol.">
        <title>The Global Catalogue of Microorganisms (GCM) 10K type strain sequencing project: providing services to taxonomists for standard genome sequencing and annotation.</title>
        <authorList>
            <consortium name="The Broad Institute Genomics Platform"/>
            <consortium name="The Broad Institute Genome Sequencing Center for Infectious Disease"/>
            <person name="Wu L."/>
            <person name="Ma J."/>
        </authorList>
    </citation>
    <scope>NUCLEOTIDE SEQUENCE [LARGE SCALE GENOMIC DNA]</scope>
    <source>
        <strain evidence="3">CGMCC 1.15297</strain>
    </source>
</reference>
<evidence type="ECO:0000313" key="2">
    <source>
        <dbReference type="EMBL" id="GGA13040.1"/>
    </source>
</evidence>
<dbReference type="RefSeq" id="WP_188642987.1">
    <property type="nucleotide sequence ID" value="NZ_BMID01000001.1"/>
</dbReference>
<keyword evidence="1" id="KW-0732">Signal</keyword>
<proteinExistence type="predicted"/>
<evidence type="ECO:0008006" key="4">
    <source>
        <dbReference type="Google" id="ProtNLM"/>
    </source>
</evidence>
<evidence type="ECO:0000313" key="3">
    <source>
        <dbReference type="Proteomes" id="UP000603317"/>
    </source>
</evidence>
<dbReference type="EMBL" id="BMID01000001">
    <property type="protein sequence ID" value="GGA13040.1"/>
    <property type="molecule type" value="Genomic_DNA"/>
</dbReference>
<protein>
    <recommendedName>
        <fullName evidence="4">PDZ domain-containing protein</fullName>
    </recommendedName>
</protein>
<feature type="chain" id="PRO_5047006500" description="PDZ domain-containing protein" evidence="1">
    <location>
        <begin position="21"/>
        <end position="322"/>
    </location>
</feature>
<dbReference type="SUPFAM" id="SSF50156">
    <property type="entry name" value="PDZ domain-like"/>
    <property type="match status" value="1"/>
</dbReference>
<name>A0ABQ1FHY0_9SPHN</name>
<gene>
    <name evidence="2" type="ORF">GCM10010923_24720</name>
</gene>
<comment type="caution">
    <text evidence="2">The sequence shown here is derived from an EMBL/GenBank/DDBJ whole genome shotgun (WGS) entry which is preliminary data.</text>
</comment>
<dbReference type="PANTHER" id="PTHR22726:SF1">
    <property type="entry name" value="METALLOENDOPEPTIDASE OMA1, MITOCHONDRIAL"/>
    <property type="match status" value="1"/>
</dbReference>
<dbReference type="PANTHER" id="PTHR22726">
    <property type="entry name" value="METALLOENDOPEPTIDASE OMA1"/>
    <property type="match status" value="1"/>
</dbReference>
<evidence type="ECO:0000256" key="1">
    <source>
        <dbReference type="SAM" id="SignalP"/>
    </source>
</evidence>
<accession>A0ABQ1FHY0</accession>
<dbReference type="Gene3D" id="2.30.42.10">
    <property type="match status" value="1"/>
</dbReference>
<keyword evidence="3" id="KW-1185">Reference proteome</keyword>
<organism evidence="2 3">
    <name type="scientific">Blastomonas marina</name>
    <dbReference type="NCBI Taxonomy" id="1867408"/>
    <lineage>
        <taxon>Bacteria</taxon>
        <taxon>Pseudomonadati</taxon>
        <taxon>Pseudomonadota</taxon>
        <taxon>Alphaproteobacteria</taxon>
        <taxon>Sphingomonadales</taxon>
        <taxon>Sphingomonadaceae</taxon>
        <taxon>Blastomonas</taxon>
    </lineage>
</organism>
<dbReference type="InterPro" id="IPR036034">
    <property type="entry name" value="PDZ_sf"/>
</dbReference>
<dbReference type="Proteomes" id="UP000603317">
    <property type="component" value="Unassembled WGS sequence"/>
</dbReference>
<sequence length="322" mass="35401">MRALRCTLLLLALTAAPAIAQQAEPTPLERQAWADRRLLDVGWKLARASADLCPDARPAIGLMLRDVRGWADPDAVREAFGQKRDFAVQAVASNSPAMRAGIAAGDEIASLEGRDPNTLPAEDNRDWKRLYDVNETIEARLRSSGAVAIARSGEDERRIAGEPACYARFEVIQDSDRAASTGLRVRIGDRWLAGDIADDGLAFLVAHELAHNILKHRLRRELPRRKRPSSRDVEREADRLATWLMARAGYDPAGAVAFLEKHGPGQDGFLYLGTSHDGWKSRRDAIAREIEAITAAGTLDWTPYFAAELAAARDVMPPPVSR</sequence>
<dbReference type="InterPro" id="IPR051156">
    <property type="entry name" value="Mito/Outer_Membr_Metalloprot"/>
</dbReference>